<feature type="non-terminal residue" evidence="2">
    <location>
        <position position="1"/>
    </location>
</feature>
<accession>A0ABN9WVK6</accession>
<evidence type="ECO:0000256" key="1">
    <source>
        <dbReference type="SAM" id="MobiDB-lite"/>
    </source>
</evidence>
<feature type="compositionally biased region" description="Basic and acidic residues" evidence="1">
    <location>
        <begin position="924"/>
        <end position="936"/>
    </location>
</feature>
<keyword evidence="3" id="KW-1185">Reference proteome</keyword>
<proteinExistence type="predicted"/>
<feature type="compositionally biased region" description="Gly residues" evidence="1">
    <location>
        <begin position="621"/>
        <end position="630"/>
    </location>
</feature>
<evidence type="ECO:0000313" key="2">
    <source>
        <dbReference type="EMBL" id="CAK0889380.1"/>
    </source>
</evidence>
<reference evidence="2" key="1">
    <citation type="submission" date="2023-10" db="EMBL/GenBank/DDBJ databases">
        <authorList>
            <person name="Chen Y."/>
            <person name="Shah S."/>
            <person name="Dougan E. K."/>
            <person name="Thang M."/>
            <person name="Chan C."/>
        </authorList>
    </citation>
    <scope>NUCLEOTIDE SEQUENCE [LARGE SCALE GENOMIC DNA]</scope>
</reference>
<sequence>GRGSLASLSASWGKLAEAARAGTLTRASVQGPLGATWLALGRIGWTMTAAWALQTGPGETLSMLRDALVDGIQRWQCRRLVAHLPEGQGETLWPRTVRAVAHRARPAAELGAIRAVWAGGHFTNAWRYARGHADSDMCQACGGAKDTLMHRWCVCPALVVPQGEELEHEEPFRKPIAGMRHQLEEAEQKWTSGDSELPLSYGLPLLSAMPPPVPSDNVVFEWGAAQEGWPSVVYTDGSACPVPLVQAGSVQVIVSDRQALVTEGSDWSSTAQSARARRASIWRQLHAAAARRGGPPPRLRWVPARRSLQQALGAGLRPLDWLGNCWADFFANLGAGEARLPNNAVEALQAELQRALDTAAFLGWAAARICRLGLWGPLGEDGGLQRRQVLGGPAAPKLSLAWHEYQVISSCGVQCVHCGRGACAAMARALLDCRPCQPTELGRVRARCSQGRPLASSAAVSASLQAAERELLPVSGARTTAEGNWAALGMLASSWIVDLMDRSLACASWMEECAECVYRLLGEEVYRGFFARNSDEMRSAERLRRAEEFCERGWRDGGPFREAHIDEAPQLEGEARQAKLQRLRGYHAAARAFLCDRGSARRAGGRRGPLYFTFFEPVGGARGGGSGGWRQGCAPRRRGRSRSRTNSRTIQSQGRAGGRAEPQRPVLPRPRGDAEGPQRPVGPRAVPAQRRRRSAEQSASRSRSPQARGQPAAHNEAERNDGPDPDAAIGLGVLRSMLRAFAGCWAFDLRDPEAAEDSWMAWAAQCALACLARPDNEDARAVAARRAGSMRLRALVQAMVRQAWLLKADARRIAVGRLMSLETLEEWLHVAALQWATLGDVCCAVGGVIGEAGANLPALLGFAGALPGLGPAGSSEQPSRQAGLPRPQGLRGRGIEALRRPWPGTSHSPQLPMVSAMQGGPDALGRDSDGEGDWLHPEAAPSGLPPPPPAAAAGQAPPPQPEGADQGLRGDAVAVG</sequence>
<comment type="caution">
    <text evidence="2">The sequence shown here is derived from an EMBL/GenBank/DDBJ whole genome shotgun (WGS) entry which is preliminary data.</text>
</comment>
<feature type="region of interest" description="Disordered" evidence="1">
    <location>
        <begin position="621"/>
        <end position="726"/>
    </location>
</feature>
<feature type="compositionally biased region" description="Pro residues" evidence="1">
    <location>
        <begin position="943"/>
        <end position="961"/>
    </location>
</feature>
<protein>
    <submittedName>
        <fullName evidence="2">Uncharacterized protein</fullName>
    </submittedName>
</protein>
<feature type="region of interest" description="Disordered" evidence="1">
    <location>
        <begin position="871"/>
        <end position="976"/>
    </location>
</feature>
<feature type="compositionally biased region" description="Basic residues" evidence="1">
    <location>
        <begin position="635"/>
        <end position="645"/>
    </location>
</feature>
<dbReference type="EMBL" id="CAUYUJ010019203">
    <property type="protein sequence ID" value="CAK0889380.1"/>
    <property type="molecule type" value="Genomic_DNA"/>
</dbReference>
<evidence type="ECO:0000313" key="3">
    <source>
        <dbReference type="Proteomes" id="UP001189429"/>
    </source>
</evidence>
<feature type="non-terminal residue" evidence="2">
    <location>
        <position position="976"/>
    </location>
</feature>
<organism evidence="2 3">
    <name type="scientific">Prorocentrum cordatum</name>
    <dbReference type="NCBI Taxonomy" id="2364126"/>
    <lineage>
        <taxon>Eukaryota</taxon>
        <taxon>Sar</taxon>
        <taxon>Alveolata</taxon>
        <taxon>Dinophyceae</taxon>
        <taxon>Prorocentrales</taxon>
        <taxon>Prorocentraceae</taxon>
        <taxon>Prorocentrum</taxon>
    </lineage>
</organism>
<dbReference type="Proteomes" id="UP001189429">
    <property type="component" value="Unassembled WGS sequence"/>
</dbReference>
<name>A0ABN9WVK6_9DINO</name>
<gene>
    <name evidence="2" type="ORF">PCOR1329_LOCUS69920</name>
</gene>
<feature type="compositionally biased region" description="Low complexity" evidence="1">
    <location>
        <begin position="696"/>
        <end position="711"/>
    </location>
</feature>